<feature type="compositionally biased region" description="Basic residues" evidence="2">
    <location>
        <begin position="62"/>
        <end position="81"/>
    </location>
</feature>
<dbReference type="VEuPathDB" id="FungiDB:TSTA_007860"/>
<dbReference type="OrthoDB" id="4369352at2759"/>
<dbReference type="Pfam" id="PF00098">
    <property type="entry name" value="zf-CCHC"/>
    <property type="match status" value="1"/>
</dbReference>
<feature type="domain" description="CCHC-type" evidence="3">
    <location>
        <begin position="23"/>
        <end position="37"/>
    </location>
</feature>
<keyword evidence="1" id="KW-0862">Zinc</keyword>
<feature type="compositionally biased region" description="Basic and acidic residues" evidence="2">
    <location>
        <begin position="523"/>
        <end position="532"/>
    </location>
</feature>
<evidence type="ECO:0000313" key="5">
    <source>
        <dbReference type="Proteomes" id="UP000001745"/>
    </source>
</evidence>
<evidence type="ECO:0000256" key="1">
    <source>
        <dbReference type="PROSITE-ProRule" id="PRU00047"/>
    </source>
</evidence>
<keyword evidence="1" id="KW-0863">Zinc-finger</keyword>
<dbReference type="EMBL" id="EQ962663">
    <property type="protein sequence ID" value="EED11496.1"/>
    <property type="molecule type" value="Genomic_DNA"/>
</dbReference>
<dbReference type="InterPro" id="IPR057670">
    <property type="entry name" value="SH3_retrovirus"/>
</dbReference>
<feature type="region of interest" description="Disordered" evidence="2">
    <location>
        <begin position="484"/>
        <end position="534"/>
    </location>
</feature>
<feature type="region of interest" description="Disordered" evidence="2">
    <location>
        <begin position="555"/>
        <end position="578"/>
    </location>
</feature>
<evidence type="ECO:0000259" key="3">
    <source>
        <dbReference type="PROSITE" id="PS50158"/>
    </source>
</evidence>
<feature type="compositionally biased region" description="Basic and acidic residues" evidence="2">
    <location>
        <begin position="555"/>
        <end position="564"/>
    </location>
</feature>
<accession>B8MVD6</accession>
<name>B8MVD6_TALSN</name>
<dbReference type="Proteomes" id="UP000001745">
    <property type="component" value="Unassembled WGS sequence"/>
</dbReference>
<keyword evidence="1" id="KW-0479">Metal-binding</keyword>
<organism evidence="4 5">
    <name type="scientific">Talaromyces stipitatus (strain ATCC 10500 / CBS 375.48 / QM 6759 / NRRL 1006)</name>
    <name type="common">Penicillium stipitatum</name>
    <dbReference type="NCBI Taxonomy" id="441959"/>
    <lineage>
        <taxon>Eukaryota</taxon>
        <taxon>Fungi</taxon>
        <taxon>Dikarya</taxon>
        <taxon>Ascomycota</taxon>
        <taxon>Pezizomycotina</taxon>
        <taxon>Eurotiomycetes</taxon>
        <taxon>Eurotiomycetidae</taxon>
        <taxon>Eurotiales</taxon>
        <taxon>Trichocomaceae</taxon>
        <taxon>Talaromyces</taxon>
        <taxon>Talaromyces sect. Talaromyces</taxon>
    </lineage>
</organism>
<feature type="compositionally biased region" description="Basic and acidic residues" evidence="2">
    <location>
        <begin position="40"/>
        <end position="56"/>
    </location>
</feature>
<dbReference type="Pfam" id="PF25597">
    <property type="entry name" value="SH3_retrovirus"/>
    <property type="match status" value="1"/>
</dbReference>
<sequence>MQNGSNNKTIGANELANCVLDIKCFNCNEMGHIARNCLKPDKQKKSKEQSRDDSRASLKARSSGKKAHNRQKQKHKHKGRASKAVETSDLDSKSISDASTGESVNCAWISVRFVDMIEENDCQEVEMVKRISKRLETDQDETSARKDKPWVIDGGATRSCSGNIECFLDLDTSYRGWLGTAGKSTRIMGKERVKALLENGDYAVLNNVLKDRKTLAIGYNIGRTSYLGWTESRDALVTKSGPRAEEIALLTREEPDWDIIHRHFGHPGKPQFKRLAKKLGLELSKDYKFDDATRFLWLYIMEDRRTETVIGILDMWMVREEFFTPGQKKWKSAYEMLYKKKFDIAKLRVPFCKVWFHTETKDKLDPRAHEGVFVGYTKSSSQYLVLDRQGRVRKVTNPIFLEDERGFISYETGEREFTHDEVYNRLRERCCMFDNISAIHSGSSMLNPTVNATVNSTMSLITNHKSTTNVNPSVLNQIDNVEAPTTVDESHSQDSTMSITLDLANPNPSTTPSLLEASQQDTLPKRRSERIRQPTQALIESQQIEQIYGWKSRQERRQEEREASKVSTGSSQVSHEETRLRETANLAVTIEFLLGENDEFALQVDKWLEGEKIPIFKTYKEAVKHPIYGSR</sequence>
<dbReference type="AlphaFoldDB" id="B8MVD6"/>
<feature type="compositionally biased region" description="Polar residues" evidence="2">
    <location>
        <begin position="506"/>
        <end position="522"/>
    </location>
</feature>
<dbReference type="InParanoid" id="B8MVD6"/>
<proteinExistence type="predicted"/>
<dbReference type="GeneID" id="8103460"/>
<dbReference type="STRING" id="441959.B8MVD6"/>
<evidence type="ECO:0000313" key="4">
    <source>
        <dbReference type="EMBL" id="EED11496.1"/>
    </source>
</evidence>
<reference evidence="5" key="1">
    <citation type="journal article" date="2015" name="Genome Announc.">
        <title>Genome sequence of the AIDS-associated pathogen Penicillium marneffei (ATCC18224) and its near taxonomic relative Talaromyces stipitatus (ATCC10500).</title>
        <authorList>
            <person name="Nierman W.C."/>
            <person name="Fedorova-Abrams N.D."/>
            <person name="Andrianopoulos A."/>
        </authorList>
    </citation>
    <scope>NUCLEOTIDE SEQUENCE [LARGE SCALE GENOMIC DNA]</scope>
    <source>
        <strain evidence="5">ATCC 10500 / CBS 375.48 / QM 6759 / NRRL 1006</strain>
    </source>
</reference>
<dbReference type="InterPro" id="IPR036875">
    <property type="entry name" value="Znf_CCHC_sf"/>
</dbReference>
<dbReference type="PhylomeDB" id="B8MVD6"/>
<dbReference type="PROSITE" id="PS50158">
    <property type="entry name" value="ZF_CCHC"/>
    <property type="match status" value="1"/>
</dbReference>
<dbReference type="SUPFAM" id="SSF57756">
    <property type="entry name" value="Retrovirus zinc finger-like domains"/>
    <property type="match status" value="1"/>
</dbReference>
<gene>
    <name evidence="4" type="ORF">TSTA_007860</name>
</gene>
<dbReference type="Gene3D" id="4.10.60.10">
    <property type="entry name" value="Zinc finger, CCHC-type"/>
    <property type="match status" value="1"/>
</dbReference>
<protein>
    <recommendedName>
        <fullName evidence="3">CCHC-type domain-containing protein</fullName>
    </recommendedName>
</protein>
<dbReference type="RefSeq" id="XP_002488812.1">
    <property type="nucleotide sequence ID" value="XM_002488767.1"/>
</dbReference>
<dbReference type="GO" id="GO:0003676">
    <property type="term" value="F:nucleic acid binding"/>
    <property type="evidence" value="ECO:0007669"/>
    <property type="project" value="InterPro"/>
</dbReference>
<feature type="region of interest" description="Disordered" evidence="2">
    <location>
        <begin position="40"/>
        <end position="98"/>
    </location>
</feature>
<keyword evidence="5" id="KW-1185">Reference proteome</keyword>
<dbReference type="SMART" id="SM00343">
    <property type="entry name" value="ZnF_C2HC"/>
    <property type="match status" value="1"/>
</dbReference>
<dbReference type="InterPro" id="IPR001878">
    <property type="entry name" value="Znf_CCHC"/>
</dbReference>
<dbReference type="HOGENOM" id="CLU_433592_0_0_1"/>
<dbReference type="GO" id="GO:0008270">
    <property type="term" value="F:zinc ion binding"/>
    <property type="evidence" value="ECO:0007669"/>
    <property type="project" value="UniProtKB-KW"/>
</dbReference>
<evidence type="ECO:0000256" key="2">
    <source>
        <dbReference type="SAM" id="MobiDB-lite"/>
    </source>
</evidence>